<sequence length="299" mass="33601">MKHLSKLSLALLLLGIAFACKQAEAEDNAATEMNVAADSTAVTTTSSNAAVEKKESNRKFVRTADLKFKVKNVAKSTYAIENIVSKHGGFVTFTDLKSTVNEHDETQVSQDSILETTKFTVDNTITLRVPNTQLDTVLTSLAKEVDFLDSRLIKADDVALQLLSNKLAQKRLTKSQQRLEKGIDTKGKKINDITNAEDKVLDRETESDEQIIKNLSLEDQVNFSTVTLYLYQRETVKKELVYNEKNSNAYRPHISLQIWDSLKTGWFMLEGILAFVTQLWALILIGGLGYLGYKRFIKK</sequence>
<dbReference type="EMBL" id="JBBPCB010000002">
    <property type="protein sequence ID" value="MEK8179513.1"/>
    <property type="molecule type" value="Genomic_DNA"/>
</dbReference>
<gene>
    <name evidence="4" type="ORF">WMW71_04090</name>
</gene>
<accession>A0ABU9DYP6</accession>
<feature type="chain" id="PRO_5047024759" evidence="2">
    <location>
        <begin position="26"/>
        <end position="299"/>
    </location>
</feature>
<keyword evidence="1" id="KW-0812">Transmembrane</keyword>
<dbReference type="PROSITE" id="PS51257">
    <property type="entry name" value="PROKAR_LIPOPROTEIN"/>
    <property type="match status" value="1"/>
</dbReference>
<feature type="domain" description="DUF4349" evidence="3">
    <location>
        <begin position="58"/>
        <end position="291"/>
    </location>
</feature>
<reference evidence="4 5" key="1">
    <citation type="submission" date="2024-04" db="EMBL/GenBank/DDBJ databases">
        <title>draft genome sequnece of Flavobacterium buctense JCM 30750.</title>
        <authorList>
            <person name="Kim D.-U."/>
        </authorList>
    </citation>
    <scope>NUCLEOTIDE SEQUENCE [LARGE SCALE GENOMIC DNA]</scope>
    <source>
        <strain evidence="4 5">JCM 30750</strain>
    </source>
</reference>
<keyword evidence="1" id="KW-1133">Transmembrane helix</keyword>
<dbReference type="Pfam" id="PF14257">
    <property type="entry name" value="DUF4349"/>
    <property type="match status" value="1"/>
</dbReference>
<evidence type="ECO:0000256" key="2">
    <source>
        <dbReference type="SAM" id="SignalP"/>
    </source>
</evidence>
<keyword evidence="5" id="KW-1185">Reference proteome</keyword>
<evidence type="ECO:0000259" key="3">
    <source>
        <dbReference type="Pfam" id="PF14257"/>
    </source>
</evidence>
<proteinExistence type="predicted"/>
<dbReference type="RefSeq" id="WP_187660001.1">
    <property type="nucleotide sequence ID" value="NZ_JACTAB010000003.1"/>
</dbReference>
<keyword evidence="2" id="KW-0732">Signal</keyword>
<keyword evidence="1" id="KW-0472">Membrane</keyword>
<dbReference type="InterPro" id="IPR025645">
    <property type="entry name" value="DUF4349"/>
</dbReference>
<comment type="caution">
    <text evidence="4">The sequence shown here is derived from an EMBL/GenBank/DDBJ whole genome shotgun (WGS) entry which is preliminary data.</text>
</comment>
<evidence type="ECO:0000313" key="4">
    <source>
        <dbReference type="EMBL" id="MEK8179513.1"/>
    </source>
</evidence>
<evidence type="ECO:0000256" key="1">
    <source>
        <dbReference type="SAM" id="Phobius"/>
    </source>
</evidence>
<protein>
    <submittedName>
        <fullName evidence="4">DUF4349 domain-containing protein</fullName>
    </submittedName>
</protein>
<organism evidence="4 5">
    <name type="scientific">Flavobacterium buctense</name>
    <dbReference type="NCBI Taxonomy" id="1648146"/>
    <lineage>
        <taxon>Bacteria</taxon>
        <taxon>Pseudomonadati</taxon>
        <taxon>Bacteroidota</taxon>
        <taxon>Flavobacteriia</taxon>
        <taxon>Flavobacteriales</taxon>
        <taxon>Flavobacteriaceae</taxon>
        <taxon>Flavobacterium</taxon>
    </lineage>
</organism>
<dbReference type="Proteomes" id="UP001491349">
    <property type="component" value="Unassembled WGS sequence"/>
</dbReference>
<feature type="signal peptide" evidence="2">
    <location>
        <begin position="1"/>
        <end position="25"/>
    </location>
</feature>
<name>A0ABU9DYP6_9FLAO</name>
<evidence type="ECO:0000313" key="5">
    <source>
        <dbReference type="Proteomes" id="UP001491349"/>
    </source>
</evidence>
<feature type="transmembrane region" description="Helical" evidence="1">
    <location>
        <begin position="266"/>
        <end position="293"/>
    </location>
</feature>